<reference evidence="2 3" key="1">
    <citation type="journal article" date="2015" name="Genome Biol. Evol.">
        <title>Comparative Genomics of a Bacterivorous Green Alga Reveals Evolutionary Causalities and Consequences of Phago-Mixotrophic Mode of Nutrition.</title>
        <authorList>
            <person name="Burns J.A."/>
            <person name="Paasch A."/>
            <person name="Narechania A."/>
            <person name="Kim E."/>
        </authorList>
    </citation>
    <scope>NUCLEOTIDE SEQUENCE [LARGE SCALE GENOMIC DNA]</scope>
    <source>
        <strain evidence="2 3">PLY_AMNH</strain>
    </source>
</reference>
<feature type="region of interest" description="Disordered" evidence="1">
    <location>
        <begin position="480"/>
        <end position="504"/>
    </location>
</feature>
<comment type="caution">
    <text evidence="2">The sequence shown here is derived from an EMBL/GenBank/DDBJ whole genome shotgun (WGS) entry which is preliminary data.</text>
</comment>
<accession>A0AAE0GT49</accession>
<feature type="compositionally biased region" description="Basic and acidic residues" evidence="1">
    <location>
        <begin position="530"/>
        <end position="548"/>
    </location>
</feature>
<dbReference type="Gene3D" id="2.40.70.10">
    <property type="entry name" value="Acid Proteases"/>
    <property type="match status" value="1"/>
</dbReference>
<dbReference type="CDD" id="cd00303">
    <property type="entry name" value="retropepsin_like"/>
    <property type="match status" value="1"/>
</dbReference>
<dbReference type="EMBL" id="LGRX02002669">
    <property type="protein sequence ID" value="KAK3283725.1"/>
    <property type="molecule type" value="Genomic_DNA"/>
</dbReference>
<dbReference type="AlphaFoldDB" id="A0AAE0GT49"/>
<evidence type="ECO:0000313" key="3">
    <source>
        <dbReference type="Proteomes" id="UP001190700"/>
    </source>
</evidence>
<feature type="compositionally biased region" description="Basic and acidic residues" evidence="1">
    <location>
        <begin position="488"/>
        <end position="500"/>
    </location>
</feature>
<feature type="compositionally biased region" description="Low complexity" evidence="1">
    <location>
        <begin position="243"/>
        <end position="255"/>
    </location>
</feature>
<dbReference type="Pfam" id="PF13650">
    <property type="entry name" value="Asp_protease_2"/>
    <property type="match status" value="1"/>
</dbReference>
<protein>
    <submittedName>
        <fullName evidence="2">Uncharacterized protein</fullName>
    </submittedName>
</protein>
<feature type="region of interest" description="Disordered" evidence="1">
    <location>
        <begin position="529"/>
        <end position="568"/>
    </location>
</feature>
<organism evidence="2 3">
    <name type="scientific">Cymbomonas tetramitiformis</name>
    <dbReference type="NCBI Taxonomy" id="36881"/>
    <lineage>
        <taxon>Eukaryota</taxon>
        <taxon>Viridiplantae</taxon>
        <taxon>Chlorophyta</taxon>
        <taxon>Pyramimonadophyceae</taxon>
        <taxon>Pyramimonadales</taxon>
        <taxon>Pyramimonadaceae</taxon>
        <taxon>Cymbomonas</taxon>
    </lineage>
</organism>
<name>A0AAE0GT49_9CHLO</name>
<gene>
    <name evidence="2" type="ORF">CYMTET_8585</name>
</gene>
<keyword evidence="3" id="KW-1185">Reference proteome</keyword>
<evidence type="ECO:0000313" key="2">
    <source>
        <dbReference type="EMBL" id="KAK3283725.1"/>
    </source>
</evidence>
<feature type="compositionally biased region" description="Polar residues" evidence="1">
    <location>
        <begin position="168"/>
        <end position="242"/>
    </location>
</feature>
<evidence type="ECO:0000256" key="1">
    <source>
        <dbReference type="SAM" id="MobiDB-lite"/>
    </source>
</evidence>
<sequence>MQPAGLRMQPAGLRMQPVRLSMQPAQLSMQHAQLSMQPASLSMQPARLSMQHALLSMRPAGLRMQPAGLRMQPEGLSMQLAQLSMQHAQLSMQHAQLSMQPASLSMQPARLSMQHALLSMKPARLSMQHASPGMQHGRFSMQPPGHATGSAKHATCPAEQATRLAQHATRSAQHATGGSQQLESGSDSDSTRVSATDSGITHVSATDSDTTHVSATDSDTMHVSATGSDTTHVSDTNSDTTHVSPTDSDTTHVSVSTNATTYVSATEHGSGEEYECNALVDEAATALSSHPIEDALKCKRVQLDGGVRWKANTRTGTLLAHTLSAVRDEEGPLLLVFYAYLRGHRVKVLVDSGASDNFISAKCARDLTVRSGTPMKVTLSDGSVKTAGEGAYTKLTAHTAAGVNYCEKRMALRVLPLEIQGKAQGAGLIDEVFLTATQLKQHLIHAETRRLAGDEESQPQWLMMAARGNDHEAAFAATAAEVPPPHTPVEKEEPRQDTRDAPVSSTWKQRFDAFFEKYLDTLCAALPEASKLRRTEEDKARIDRKPDAEGGPPCRRPYKMTAEELRQL</sequence>
<proteinExistence type="predicted"/>
<dbReference type="InterPro" id="IPR021109">
    <property type="entry name" value="Peptidase_aspartic_dom_sf"/>
</dbReference>
<dbReference type="Proteomes" id="UP001190700">
    <property type="component" value="Unassembled WGS sequence"/>
</dbReference>
<feature type="region of interest" description="Disordered" evidence="1">
    <location>
        <begin position="127"/>
        <end position="255"/>
    </location>
</feature>